<keyword evidence="2" id="KW-1185">Reference proteome</keyword>
<dbReference type="SUPFAM" id="SSF52172">
    <property type="entry name" value="CheY-like"/>
    <property type="match status" value="1"/>
</dbReference>
<evidence type="ECO:0008006" key="3">
    <source>
        <dbReference type="Google" id="ProtNLM"/>
    </source>
</evidence>
<accession>A0ABX0LX66</accession>
<dbReference type="EMBL" id="VVIW01000001">
    <property type="protein sequence ID" value="NHZ39117.1"/>
    <property type="molecule type" value="Genomic_DNA"/>
</dbReference>
<comment type="caution">
    <text evidence="1">The sequence shown here is derived from an EMBL/GenBank/DDBJ whole genome shotgun (WGS) entry which is preliminary data.</text>
</comment>
<evidence type="ECO:0000313" key="1">
    <source>
        <dbReference type="EMBL" id="NHZ39117.1"/>
    </source>
</evidence>
<protein>
    <recommendedName>
        <fullName evidence="3">Response regulator transcription factor</fullName>
    </recommendedName>
</protein>
<dbReference type="InterPro" id="IPR011006">
    <property type="entry name" value="CheY-like_superfamily"/>
</dbReference>
<gene>
    <name evidence="1" type="ORF">F1609_02890</name>
</gene>
<organism evidence="1 2">
    <name type="scientific">Massilia aquatica</name>
    <dbReference type="NCBI Taxonomy" id="2609000"/>
    <lineage>
        <taxon>Bacteria</taxon>
        <taxon>Pseudomonadati</taxon>
        <taxon>Pseudomonadota</taxon>
        <taxon>Betaproteobacteria</taxon>
        <taxon>Burkholderiales</taxon>
        <taxon>Oxalobacteraceae</taxon>
        <taxon>Telluria group</taxon>
        <taxon>Massilia</taxon>
    </lineage>
</organism>
<proteinExistence type="predicted"/>
<dbReference type="RefSeq" id="WP_167074427.1">
    <property type="nucleotide sequence ID" value="NZ_VVIW01000001.1"/>
</dbReference>
<sequence length="154" mass="15459">MRVTGIGAPWVLLIDPDEEIAALLAALLAPVHRVAVAANAAAAGGLLAACAPRLIVADSAVDGVPALLAGGASLPPVLLLCGALPDLDTARRAELVLLKPGTSRRHLRLTLLGMLNACAYPETVGALRQAIRHPPVAVATGGQTLDGKAIAVPG</sequence>
<reference evidence="1 2" key="1">
    <citation type="submission" date="2019-09" db="EMBL/GenBank/DDBJ databases">
        <title>Taxonomy of Antarctic Massilia spp.: description of Massilia rubra sp. nov., Massilia aquatica sp. nov., Massilia mucilaginosa sp. nov., Massilia frigida sp. nov. isolated from streams, lakes and regoliths.</title>
        <authorList>
            <person name="Holochova P."/>
            <person name="Sedlacek I."/>
            <person name="Kralova S."/>
            <person name="Maslanova I."/>
            <person name="Busse H.-J."/>
            <person name="Stankova E."/>
            <person name="Vrbovska V."/>
            <person name="Kovarovic V."/>
            <person name="Bartak M."/>
            <person name="Svec P."/>
            <person name="Pantucek R."/>
        </authorList>
    </citation>
    <scope>NUCLEOTIDE SEQUENCE [LARGE SCALE GENOMIC DNA]</scope>
    <source>
        <strain evidence="1 2">CCM 8693</strain>
    </source>
</reference>
<evidence type="ECO:0000313" key="2">
    <source>
        <dbReference type="Proteomes" id="UP000819052"/>
    </source>
</evidence>
<dbReference type="Proteomes" id="UP000819052">
    <property type="component" value="Unassembled WGS sequence"/>
</dbReference>
<name>A0ABX0LX66_9BURK</name>